<accession>A0AAE1BLV3</accession>
<feature type="non-terminal residue" evidence="1">
    <location>
        <position position="1"/>
    </location>
</feature>
<protein>
    <recommendedName>
        <fullName evidence="3">Protein daughterless</fullName>
    </recommendedName>
</protein>
<evidence type="ECO:0000313" key="2">
    <source>
        <dbReference type="Proteomes" id="UP001286313"/>
    </source>
</evidence>
<comment type="caution">
    <text evidence="1">The sequence shown here is derived from an EMBL/GenBank/DDBJ whole genome shotgun (WGS) entry which is preliminary data.</text>
</comment>
<evidence type="ECO:0008006" key="3">
    <source>
        <dbReference type="Google" id="ProtNLM"/>
    </source>
</evidence>
<name>A0AAE1BLV3_PETCI</name>
<evidence type="ECO:0000313" key="1">
    <source>
        <dbReference type="EMBL" id="KAK3852798.1"/>
    </source>
</evidence>
<sequence length="42" mass="4709">MAGAEDEPMHLYEVFQNCFNKIANKHTDKAVYSPSYAADNGM</sequence>
<reference evidence="1" key="1">
    <citation type="submission" date="2023-10" db="EMBL/GenBank/DDBJ databases">
        <title>Genome assemblies of two species of porcelain crab, Petrolisthes cinctipes and Petrolisthes manimaculis (Anomura: Porcellanidae).</title>
        <authorList>
            <person name="Angst P."/>
        </authorList>
    </citation>
    <scope>NUCLEOTIDE SEQUENCE</scope>
    <source>
        <strain evidence="1">PB745_01</strain>
        <tissue evidence="1">Gill</tissue>
    </source>
</reference>
<keyword evidence="2" id="KW-1185">Reference proteome</keyword>
<organism evidence="1 2">
    <name type="scientific">Petrolisthes cinctipes</name>
    <name type="common">Flat porcelain crab</name>
    <dbReference type="NCBI Taxonomy" id="88211"/>
    <lineage>
        <taxon>Eukaryota</taxon>
        <taxon>Metazoa</taxon>
        <taxon>Ecdysozoa</taxon>
        <taxon>Arthropoda</taxon>
        <taxon>Crustacea</taxon>
        <taxon>Multicrustacea</taxon>
        <taxon>Malacostraca</taxon>
        <taxon>Eumalacostraca</taxon>
        <taxon>Eucarida</taxon>
        <taxon>Decapoda</taxon>
        <taxon>Pleocyemata</taxon>
        <taxon>Anomura</taxon>
        <taxon>Galatheoidea</taxon>
        <taxon>Porcellanidae</taxon>
        <taxon>Petrolisthes</taxon>
    </lineage>
</organism>
<dbReference type="EMBL" id="JAWQEG010007230">
    <property type="protein sequence ID" value="KAK3852798.1"/>
    <property type="molecule type" value="Genomic_DNA"/>
</dbReference>
<gene>
    <name evidence="1" type="ORF">Pcinc_040625</name>
</gene>
<dbReference type="AlphaFoldDB" id="A0AAE1BLV3"/>
<proteinExistence type="predicted"/>
<dbReference type="Proteomes" id="UP001286313">
    <property type="component" value="Unassembled WGS sequence"/>
</dbReference>